<gene>
    <name evidence="5" type="ORF">NEZAVI_LOCUS3385</name>
</gene>
<evidence type="ECO:0000313" key="6">
    <source>
        <dbReference type="Proteomes" id="UP001152798"/>
    </source>
</evidence>
<evidence type="ECO:0000313" key="5">
    <source>
        <dbReference type="EMBL" id="CAH1392586.1"/>
    </source>
</evidence>
<feature type="region of interest" description="Disordered" evidence="3">
    <location>
        <begin position="471"/>
        <end position="495"/>
    </location>
</feature>
<dbReference type="Pfam" id="PF09727">
    <property type="entry name" value="CortBP2"/>
    <property type="match status" value="1"/>
</dbReference>
<evidence type="ECO:0000256" key="3">
    <source>
        <dbReference type="SAM" id="MobiDB-lite"/>
    </source>
</evidence>
<organism evidence="5 6">
    <name type="scientific">Nezara viridula</name>
    <name type="common">Southern green stink bug</name>
    <name type="synonym">Cimex viridulus</name>
    <dbReference type="NCBI Taxonomy" id="85310"/>
    <lineage>
        <taxon>Eukaryota</taxon>
        <taxon>Metazoa</taxon>
        <taxon>Ecdysozoa</taxon>
        <taxon>Arthropoda</taxon>
        <taxon>Hexapoda</taxon>
        <taxon>Insecta</taxon>
        <taxon>Pterygota</taxon>
        <taxon>Neoptera</taxon>
        <taxon>Paraneoptera</taxon>
        <taxon>Hemiptera</taxon>
        <taxon>Heteroptera</taxon>
        <taxon>Panheteroptera</taxon>
        <taxon>Pentatomomorpha</taxon>
        <taxon>Pentatomoidea</taxon>
        <taxon>Pentatomidae</taxon>
        <taxon>Pentatominae</taxon>
        <taxon>Nezara</taxon>
    </lineage>
</organism>
<dbReference type="InterPro" id="IPR050719">
    <property type="entry name" value="Cortactin-Actin_Reg"/>
</dbReference>
<dbReference type="PANTHER" id="PTHR23166:SF5">
    <property type="entry name" value="CTTNBP2 N-TERMINAL-LIKE PROTEIN"/>
    <property type="match status" value="1"/>
</dbReference>
<dbReference type="OrthoDB" id="6021133at2759"/>
<dbReference type="InterPro" id="IPR019131">
    <property type="entry name" value="Cortactin-binding_p2_N"/>
</dbReference>
<feature type="domain" description="Cortactin-binding protein-2 N-terminal" evidence="4">
    <location>
        <begin position="2"/>
        <end position="187"/>
    </location>
</feature>
<sequence length="495" mass="55538">MELCKSDLLKLLSCLEGELQARDIVIATLKCEKMKYMLSQGQYKSSCLSDPISALHRDGFAAPSRSIDQADLVSIDQQKTYLENLSFQLRKSQIRMAKILKDAELRHCKVIEELIMEKRKHEHDTAQGDDITYGLEKERSRLKQDLEVERQAKKRLEKDLKKISDVSDEDKNRQKQIVLLLLAERKKIIMKYIEERKRSEDLAQILSEEKSRIDSMAEGLEEESKKSLQMEAELEKQIAQFDTESQILKANLQREEKRVKELEAELEKSRNETAILEKQLAEYHQMIMHGNVTNFHNRPPFHHASRHPVAGWEGMVPAVSPAHQSNSAMGSSVAKVIQPTATVSSVPVSGPTTGVARSISPGHGIRSIGYCSQVQSSIPAKIEKRVTTSSIVTANSKTTVPSSHQRPLPNVGPSNGTEKKQPVPRGVPPPVPPNKPVVPPKKDSVLIRRGDNTNLDTSKFKEIKQNILSENQEVPIDDHSETYQNISSSSQSGVV</sequence>
<reference evidence="5" key="1">
    <citation type="submission" date="2022-01" db="EMBL/GenBank/DDBJ databases">
        <authorList>
            <person name="King R."/>
        </authorList>
    </citation>
    <scope>NUCLEOTIDE SEQUENCE</scope>
</reference>
<keyword evidence="6" id="KW-1185">Reference proteome</keyword>
<feature type="compositionally biased region" description="Polar residues" evidence="3">
    <location>
        <begin position="482"/>
        <end position="495"/>
    </location>
</feature>
<proteinExistence type="predicted"/>
<protein>
    <recommendedName>
        <fullName evidence="4">Cortactin-binding protein-2 N-terminal domain-containing protein</fullName>
    </recommendedName>
</protein>
<feature type="compositionally biased region" description="Polar residues" evidence="3">
    <location>
        <begin position="393"/>
        <end position="405"/>
    </location>
</feature>
<feature type="coiled-coil region" evidence="2">
    <location>
        <begin position="139"/>
        <end position="286"/>
    </location>
</feature>
<evidence type="ECO:0000259" key="4">
    <source>
        <dbReference type="Pfam" id="PF09727"/>
    </source>
</evidence>
<accession>A0A9P0EF03</accession>
<dbReference type="Proteomes" id="UP001152798">
    <property type="component" value="Chromosome 2"/>
</dbReference>
<feature type="region of interest" description="Disordered" evidence="3">
    <location>
        <begin position="393"/>
        <end position="458"/>
    </location>
</feature>
<feature type="compositionally biased region" description="Basic and acidic residues" evidence="3">
    <location>
        <begin position="440"/>
        <end position="451"/>
    </location>
</feature>
<dbReference type="EMBL" id="OV725078">
    <property type="protein sequence ID" value="CAH1392586.1"/>
    <property type="molecule type" value="Genomic_DNA"/>
</dbReference>
<dbReference type="PANTHER" id="PTHR23166">
    <property type="entry name" value="FILAMIN/GPBP-INTERACTING PROTEIN"/>
    <property type="match status" value="1"/>
</dbReference>
<dbReference type="AlphaFoldDB" id="A0A9P0EF03"/>
<feature type="compositionally biased region" description="Pro residues" evidence="3">
    <location>
        <begin position="425"/>
        <end position="439"/>
    </location>
</feature>
<evidence type="ECO:0000256" key="2">
    <source>
        <dbReference type="SAM" id="Coils"/>
    </source>
</evidence>
<evidence type="ECO:0000256" key="1">
    <source>
        <dbReference type="ARBA" id="ARBA00023054"/>
    </source>
</evidence>
<name>A0A9P0EF03_NEZVI</name>
<keyword evidence="1 2" id="KW-0175">Coiled coil</keyword>